<evidence type="ECO:0000256" key="6">
    <source>
        <dbReference type="ARBA" id="ARBA00023034"/>
    </source>
</evidence>
<dbReference type="Proteomes" id="UP001381693">
    <property type="component" value="Unassembled WGS sequence"/>
</dbReference>
<keyword evidence="3 9" id="KW-0808">Transferase</keyword>
<dbReference type="AlphaFoldDB" id="A0AAN8ZV86"/>
<evidence type="ECO:0000256" key="4">
    <source>
        <dbReference type="ARBA" id="ARBA00022692"/>
    </source>
</evidence>
<accession>A0AAN8ZV86</accession>
<keyword evidence="12" id="KW-1185">Reference proteome</keyword>
<organism evidence="11 12">
    <name type="scientific">Halocaridina rubra</name>
    <name type="common">Hawaiian red shrimp</name>
    <dbReference type="NCBI Taxonomy" id="373956"/>
    <lineage>
        <taxon>Eukaryota</taxon>
        <taxon>Metazoa</taxon>
        <taxon>Ecdysozoa</taxon>
        <taxon>Arthropoda</taxon>
        <taxon>Crustacea</taxon>
        <taxon>Multicrustacea</taxon>
        <taxon>Malacostraca</taxon>
        <taxon>Eumalacostraca</taxon>
        <taxon>Eucarida</taxon>
        <taxon>Decapoda</taxon>
        <taxon>Pleocyemata</taxon>
        <taxon>Caridea</taxon>
        <taxon>Atyoidea</taxon>
        <taxon>Atyidae</taxon>
        <taxon>Halocaridina</taxon>
    </lineage>
</organism>
<feature type="transmembrane region" description="Helical" evidence="9">
    <location>
        <begin position="21"/>
        <end position="39"/>
    </location>
</feature>
<name>A0AAN8ZV86_HALRR</name>
<keyword evidence="5 9" id="KW-1133">Transmembrane helix</keyword>
<keyword evidence="7 9" id="KW-0472">Membrane</keyword>
<evidence type="ECO:0000256" key="9">
    <source>
        <dbReference type="RuleBase" id="RU364020"/>
    </source>
</evidence>
<dbReference type="GO" id="GO:0000139">
    <property type="term" value="C:Golgi membrane"/>
    <property type="evidence" value="ECO:0007669"/>
    <property type="project" value="UniProtKB-SubCell"/>
</dbReference>
<keyword evidence="8 9" id="KW-0325">Glycoprotein</keyword>
<comment type="caution">
    <text evidence="11">The sequence shown here is derived from an EMBL/GenBank/DDBJ whole genome shotgun (WGS) entry which is preliminary data.</text>
</comment>
<comment type="subcellular location">
    <subcellularLocation>
        <location evidence="1 9">Golgi apparatus membrane</location>
        <topology evidence="1 9">Single-pass type II membrane protein</topology>
    </subcellularLocation>
</comment>
<sequence>MLRPLFNKSCWRNSKCLPLKIIGILLVFTILHVFLVRIYPPEGYVRQSQTSRRTNKNGISSSEDGASLGNGSQIITGFIKTWINQDDLPDEDYEVTQEETTRKLLPEVDLGSADDRIFNGPPHSDLISSSKSIYSESLQTKRLCTVPITLPEELQKRRDQARSACKRLRKDLPIRWRRRDRGPSSGMLSKLRWDQKHHLLYCHLPKVASTTWAWHLLRVTGLKDEEIAAHRNVHILLQERLSPPTPENFDSGFLKYALSFLVSRHPFHRLVSAYKNKIVEAEKRRQHYVDLRKTILEKYHSSGSTSDEMPSFRDFCQYIADSTEAWLADLDHIPPPDLHWMPMTYVCSPCNLRYDVFSKLETMESDTRFIASQCGLSDIIRTETLMNPSLQEEEEENSHDSKNSVIQNFSLPMENIKYSSRLDDSAKSPDMENEYKNLTSLSIKDSDAKDVTKTGSKTYPEYIKELSSEEMERLYQIYRFDFEIFGYDVNDYR</sequence>
<evidence type="ECO:0000256" key="3">
    <source>
        <dbReference type="ARBA" id="ARBA00022679"/>
    </source>
</evidence>
<evidence type="ECO:0000313" key="11">
    <source>
        <dbReference type="EMBL" id="KAK7069861.1"/>
    </source>
</evidence>
<dbReference type="PANTHER" id="PTHR12137">
    <property type="entry name" value="CARBOHYDRATE SULFOTRANSFERASE"/>
    <property type="match status" value="1"/>
</dbReference>
<keyword evidence="9" id="KW-0119">Carbohydrate metabolism</keyword>
<dbReference type="EMBL" id="JAXCGZ010015742">
    <property type="protein sequence ID" value="KAK7069861.1"/>
    <property type="molecule type" value="Genomic_DNA"/>
</dbReference>
<keyword evidence="6 9" id="KW-0333">Golgi apparatus</keyword>
<dbReference type="GO" id="GO:0016051">
    <property type="term" value="P:carbohydrate biosynthetic process"/>
    <property type="evidence" value="ECO:0007669"/>
    <property type="project" value="InterPro"/>
</dbReference>
<dbReference type="InterPro" id="IPR005331">
    <property type="entry name" value="Sulfotransferase"/>
</dbReference>
<evidence type="ECO:0000256" key="2">
    <source>
        <dbReference type="ARBA" id="ARBA00006339"/>
    </source>
</evidence>
<evidence type="ECO:0000256" key="1">
    <source>
        <dbReference type="ARBA" id="ARBA00004323"/>
    </source>
</evidence>
<comment type="similarity">
    <text evidence="2 9">Belongs to the sulfotransferase 2 family.</text>
</comment>
<evidence type="ECO:0000256" key="8">
    <source>
        <dbReference type="ARBA" id="ARBA00023180"/>
    </source>
</evidence>
<evidence type="ECO:0000256" key="10">
    <source>
        <dbReference type="SAM" id="MobiDB-lite"/>
    </source>
</evidence>
<dbReference type="PANTHER" id="PTHR12137:SF54">
    <property type="entry name" value="CARBOHYDRATE SULFOTRANSFERASE"/>
    <property type="match status" value="1"/>
</dbReference>
<dbReference type="InterPro" id="IPR018011">
    <property type="entry name" value="Carb_sulfotrans_8-10"/>
</dbReference>
<evidence type="ECO:0000256" key="5">
    <source>
        <dbReference type="ARBA" id="ARBA00022989"/>
    </source>
</evidence>
<evidence type="ECO:0000313" key="12">
    <source>
        <dbReference type="Proteomes" id="UP001381693"/>
    </source>
</evidence>
<feature type="region of interest" description="Disordered" evidence="10">
    <location>
        <begin position="46"/>
        <end position="68"/>
    </location>
</feature>
<proteinExistence type="inferred from homology"/>
<keyword evidence="9" id="KW-0735">Signal-anchor</keyword>
<dbReference type="EC" id="2.8.2.-" evidence="9"/>
<gene>
    <name evidence="11" type="ORF">SK128_024291</name>
</gene>
<reference evidence="11 12" key="1">
    <citation type="submission" date="2023-11" db="EMBL/GenBank/DDBJ databases">
        <title>Halocaridina rubra genome assembly.</title>
        <authorList>
            <person name="Smith C."/>
        </authorList>
    </citation>
    <scope>NUCLEOTIDE SEQUENCE [LARGE SCALE GENOMIC DNA]</scope>
    <source>
        <strain evidence="11">EP-1</strain>
        <tissue evidence="11">Whole</tissue>
    </source>
</reference>
<keyword evidence="4 9" id="KW-0812">Transmembrane</keyword>
<dbReference type="Pfam" id="PF03567">
    <property type="entry name" value="Sulfotransfer_2"/>
    <property type="match status" value="2"/>
</dbReference>
<dbReference type="GO" id="GO:0008146">
    <property type="term" value="F:sulfotransferase activity"/>
    <property type="evidence" value="ECO:0007669"/>
    <property type="project" value="InterPro"/>
</dbReference>
<evidence type="ECO:0000256" key="7">
    <source>
        <dbReference type="ARBA" id="ARBA00023136"/>
    </source>
</evidence>
<protein>
    <recommendedName>
        <fullName evidence="9">Carbohydrate sulfotransferase</fullName>
        <ecNumber evidence="9">2.8.2.-</ecNumber>
    </recommendedName>
</protein>